<reference evidence="13" key="1">
    <citation type="journal article" date="2019" name="Int. J. Syst. Evol. Microbiol.">
        <title>The Global Catalogue of Microorganisms (GCM) 10K type strain sequencing project: providing services to taxonomists for standard genome sequencing and annotation.</title>
        <authorList>
            <consortium name="The Broad Institute Genomics Platform"/>
            <consortium name="The Broad Institute Genome Sequencing Center for Infectious Disease"/>
            <person name="Wu L."/>
            <person name="Ma J."/>
        </authorList>
    </citation>
    <scope>NUCLEOTIDE SEQUENCE [LARGE SCALE GENOMIC DNA]</scope>
    <source>
        <strain evidence="13">CGMCC 4.1469</strain>
    </source>
</reference>
<keyword evidence="2" id="KW-0813">Transport</keyword>
<comment type="similarity">
    <text evidence="8">Belongs to the TonB-dependent receptor family.</text>
</comment>
<evidence type="ECO:0000256" key="3">
    <source>
        <dbReference type="ARBA" id="ARBA00022452"/>
    </source>
</evidence>
<evidence type="ECO:0000313" key="12">
    <source>
        <dbReference type="EMBL" id="MFC5453371.1"/>
    </source>
</evidence>
<dbReference type="Gene3D" id="2.40.170.20">
    <property type="entry name" value="TonB-dependent receptor, beta-barrel domain"/>
    <property type="match status" value="1"/>
</dbReference>
<evidence type="ECO:0000256" key="6">
    <source>
        <dbReference type="ARBA" id="ARBA00023136"/>
    </source>
</evidence>
<dbReference type="Pfam" id="PF00593">
    <property type="entry name" value="TonB_dep_Rec_b-barrel"/>
    <property type="match status" value="1"/>
</dbReference>
<comment type="caution">
    <text evidence="12">The sequence shown here is derived from an EMBL/GenBank/DDBJ whole genome shotgun (WGS) entry which is preliminary data.</text>
</comment>
<evidence type="ECO:0000313" key="13">
    <source>
        <dbReference type="Proteomes" id="UP001596052"/>
    </source>
</evidence>
<evidence type="ECO:0000256" key="7">
    <source>
        <dbReference type="ARBA" id="ARBA00023237"/>
    </source>
</evidence>
<keyword evidence="5 8" id="KW-0798">TonB box</keyword>
<dbReference type="InterPro" id="IPR000531">
    <property type="entry name" value="Beta-barrel_TonB"/>
</dbReference>
<keyword evidence="4" id="KW-0812">Transmembrane</keyword>
<dbReference type="EMBL" id="JBHSMQ010000001">
    <property type="protein sequence ID" value="MFC5453371.1"/>
    <property type="molecule type" value="Genomic_DNA"/>
</dbReference>
<evidence type="ECO:0000256" key="1">
    <source>
        <dbReference type="ARBA" id="ARBA00004571"/>
    </source>
</evidence>
<dbReference type="InterPro" id="IPR012910">
    <property type="entry name" value="Plug_dom"/>
</dbReference>
<feature type="domain" description="TonB-dependent receptor plug" evidence="11">
    <location>
        <begin position="62"/>
        <end position="169"/>
    </location>
</feature>
<dbReference type="PANTHER" id="PTHR30069:SF36">
    <property type="entry name" value="BLL6948 PROTEIN"/>
    <property type="match status" value="1"/>
</dbReference>
<evidence type="ECO:0000259" key="10">
    <source>
        <dbReference type="Pfam" id="PF00593"/>
    </source>
</evidence>
<dbReference type="Gene3D" id="2.170.130.10">
    <property type="entry name" value="TonB-dependent receptor, plug domain"/>
    <property type="match status" value="1"/>
</dbReference>
<dbReference type="RefSeq" id="WP_377162383.1">
    <property type="nucleotide sequence ID" value="NZ_JBHSMQ010000001.1"/>
</dbReference>
<keyword evidence="7" id="KW-0998">Cell outer membrane</keyword>
<keyword evidence="13" id="KW-1185">Reference proteome</keyword>
<keyword evidence="9" id="KW-0732">Signal</keyword>
<evidence type="ECO:0000256" key="9">
    <source>
        <dbReference type="SAM" id="SignalP"/>
    </source>
</evidence>
<accession>A0ABW0KKD5</accession>
<protein>
    <submittedName>
        <fullName evidence="12">TonB-dependent receptor</fullName>
    </submittedName>
</protein>
<dbReference type="Pfam" id="PF07715">
    <property type="entry name" value="Plug"/>
    <property type="match status" value="1"/>
</dbReference>
<feature type="domain" description="TonB-dependent receptor-like beta-barrel" evidence="10">
    <location>
        <begin position="225"/>
        <end position="657"/>
    </location>
</feature>
<sequence>MSVFRLSKIFLSLALLPLSGHAQAVVKAPEAEGSLAEAVELELPEIVIEGKAESLIGIATSASKGQTSAKELMARPFSRRGELLESIPGFIATQHSGDGKANQYYLRGTNLDHGTDFAIYVDGMPVNLRNHAHGQGYADTNFIIPELVGELEYWKGTYYAQHGDLSSTGAARFKLVDALPQGILSTTWGEYDYTRTLIADTIQAGAGQLTVALEHQYYNGPWELPSDATRLNGFLRWHWENAKDKINLTLMGYHGKWRSTDQVPLRAMESGLVGRYGNLDPTDGGNSQRYSLSFDWVRNEGRTTTRANAYAGFYDLDLFSNFTFYMDSFARGDTLGDQFEQRDHRWFLGGELARDWRFDALGQEQRFTLGVQLRTDIITGLGLYNTAQRQRWNTVREDDITQSTYGLYAEAELKPARWLRIIPGVRGDVFQFNVEKSNLPENAGSLTKGIVSPKLSMVFGPWAKTEFYVNAGMGFHSNDARGVNITTDPNTGLPADRVNPLVRTYGAEFGIRNESIPKLVNTLSFWMLHSDSELIYTGDAGTTEPGAASMRKGIELSSYWRPEDWVMVDVEATLTDAHLVNTDPPNQKIPNSIPYTLNAGITLGGAQGLFGSLRARYFAPRPLDSVVDVKTRESLQVNARLGYRKNNWEVAVDCLNLLNRSDYDVAYYYASQLKSDAAPVDGVHVHPIEPRMFRLSVTWRF</sequence>
<name>A0ABW0KKD5_9BACT</name>
<dbReference type="InterPro" id="IPR036942">
    <property type="entry name" value="Beta-barrel_TonB_sf"/>
</dbReference>
<dbReference type="InterPro" id="IPR039426">
    <property type="entry name" value="TonB-dep_rcpt-like"/>
</dbReference>
<evidence type="ECO:0000256" key="5">
    <source>
        <dbReference type="ARBA" id="ARBA00023077"/>
    </source>
</evidence>
<feature type="chain" id="PRO_5046635322" evidence="9">
    <location>
        <begin position="25"/>
        <end position="701"/>
    </location>
</feature>
<dbReference type="PANTHER" id="PTHR30069">
    <property type="entry name" value="TONB-DEPENDENT OUTER MEMBRANE RECEPTOR"/>
    <property type="match status" value="1"/>
</dbReference>
<keyword evidence="3" id="KW-1134">Transmembrane beta strand</keyword>
<evidence type="ECO:0000259" key="11">
    <source>
        <dbReference type="Pfam" id="PF07715"/>
    </source>
</evidence>
<dbReference type="Proteomes" id="UP001596052">
    <property type="component" value="Unassembled WGS sequence"/>
</dbReference>
<dbReference type="InterPro" id="IPR037066">
    <property type="entry name" value="Plug_dom_sf"/>
</dbReference>
<proteinExistence type="inferred from homology"/>
<dbReference type="SUPFAM" id="SSF56935">
    <property type="entry name" value="Porins"/>
    <property type="match status" value="1"/>
</dbReference>
<comment type="subcellular location">
    <subcellularLocation>
        <location evidence="1">Cell outer membrane</location>
        <topology evidence="1">Multi-pass membrane protein</topology>
    </subcellularLocation>
</comment>
<gene>
    <name evidence="12" type="ORF">ACFQDI_00775</name>
</gene>
<evidence type="ECO:0000256" key="4">
    <source>
        <dbReference type="ARBA" id="ARBA00022692"/>
    </source>
</evidence>
<feature type="signal peptide" evidence="9">
    <location>
        <begin position="1"/>
        <end position="24"/>
    </location>
</feature>
<evidence type="ECO:0000256" key="8">
    <source>
        <dbReference type="RuleBase" id="RU003357"/>
    </source>
</evidence>
<evidence type="ECO:0000256" key="2">
    <source>
        <dbReference type="ARBA" id="ARBA00022448"/>
    </source>
</evidence>
<organism evidence="12 13">
    <name type="scientific">Prosthecobacter fluviatilis</name>
    <dbReference type="NCBI Taxonomy" id="445931"/>
    <lineage>
        <taxon>Bacteria</taxon>
        <taxon>Pseudomonadati</taxon>
        <taxon>Verrucomicrobiota</taxon>
        <taxon>Verrucomicrobiia</taxon>
        <taxon>Verrucomicrobiales</taxon>
        <taxon>Verrucomicrobiaceae</taxon>
        <taxon>Prosthecobacter</taxon>
    </lineage>
</organism>
<keyword evidence="6 8" id="KW-0472">Membrane</keyword>
<keyword evidence="12" id="KW-0675">Receptor</keyword>